<dbReference type="Pfam" id="PF19279">
    <property type="entry name" value="YegS_C"/>
    <property type="match status" value="1"/>
</dbReference>
<comment type="cofactor">
    <cofactor evidence="1">
        <name>Mg(2+)</name>
        <dbReference type="ChEBI" id="CHEBI:18420"/>
    </cofactor>
</comment>
<dbReference type="InterPro" id="IPR050187">
    <property type="entry name" value="Lipid_Phosphate_FormReg"/>
</dbReference>
<evidence type="ECO:0000313" key="11">
    <source>
        <dbReference type="Proteomes" id="UP000549913"/>
    </source>
</evidence>
<gene>
    <name evidence="10" type="ORF">BJ984_003179</name>
</gene>
<proteinExistence type="inferred from homology"/>
<keyword evidence="6" id="KW-0067">ATP-binding</keyword>
<evidence type="ECO:0000256" key="2">
    <source>
        <dbReference type="ARBA" id="ARBA00005983"/>
    </source>
</evidence>
<dbReference type="GO" id="GO:0008654">
    <property type="term" value="P:phospholipid biosynthetic process"/>
    <property type="evidence" value="ECO:0007669"/>
    <property type="project" value="UniProtKB-KW"/>
</dbReference>
<dbReference type="RefSeq" id="WP_179548848.1">
    <property type="nucleotide sequence ID" value="NZ_BSEW01000002.1"/>
</dbReference>
<keyword evidence="7" id="KW-0444">Lipid biosynthesis</keyword>
<dbReference type="PROSITE" id="PS50146">
    <property type="entry name" value="DAGK"/>
    <property type="match status" value="1"/>
</dbReference>
<dbReference type="InterPro" id="IPR016064">
    <property type="entry name" value="NAD/diacylglycerol_kinase_sf"/>
</dbReference>
<dbReference type="Gene3D" id="2.60.200.40">
    <property type="match status" value="1"/>
</dbReference>
<sequence length="314" mass="32679">MASPAQRVVVAINPNASFGGTRHVGPAVVAALRAAGHDVVPLSAPDYAGLVRITRRALEEPAGALVVVGGDGMVNLGVNLVAGTGIPLGIVPAGTGNDFAAGLRLPTGDSDEAIRVLVAALGRAPRVIDAARVTGVQPDPALDAGRPEGDEPHRWFAGVLSAGFDAAVNERANRMRRPRGASRYVLALVAELATLRTRSYELELDGEVLHVDSPLLSVANNTTIGGGMRIAPDAQLDDGLLDVFIVKPVSRIRFVRLFPKVFSGTHSSLPVVEFRRARVVRVAAEGIAGYADGERFGALPLTVELVPGALSVLV</sequence>
<comment type="similarity">
    <text evidence="2">Belongs to the diacylglycerol/lipid kinase family.</text>
</comment>
<dbReference type="AlphaFoldDB" id="A0A852ST99"/>
<dbReference type="InterPro" id="IPR017438">
    <property type="entry name" value="ATP-NAD_kinase_N"/>
</dbReference>
<keyword evidence="3 10" id="KW-0808">Transferase</keyword>
<evidence type="ECO:0000256" key="4">
    <source>
        <dbReference type="ARBA" id="ARBA00022741"/>
    </source>
</evidence>
<dbReference type="EMBL" id="JACCBM010000001">
    <property type="protein sequence ID" value="NYD72021.1"/>
    <property type="molecule type" value="Genomic_DNA"/>
</dbReference>
<keyword evidence="4" id="KW-0547">Nucleotide-binding</keyword>
<evidence type="ECO:0000256" key="8">
    <source>
        <dbReference type="ARBA" id="ARBA00023264"/>
    </source>
</evidence>
<keyword evidence="8" id="KW-1208">Phospholipid metabolism</keyword>
<reference evidence="10 11" key="1">
    <citation type="submission" date="2020-07" db="EMBL/GenBank/DDBJ databases">
        <title>Sequencing the genomes of 1000 actinobacteria strains.</title>
        <authorList>
            <person name="Klenk H.-P."/>
        </authorList>
    </citation>
    <scope>NUCLEOTIDE SEQUENCE [LARGE SCALE GENOMIC DNA]</scope>
    <source>
        <strain evidence="10 11">DSM 26474</strain>
    </source>
</reference>
<dbReference type="Gene3D" id="3.40.50.10330">
    <property type="entry name" value="Probable inorganic polyphosphate/atp-NAD kinase, domain 1"/>
    <property type="match status" value="1"/>
</dbReference>
<dbReference type="GO" id="GO:0005524">
    <property type="term" value="F:ATP binding"/>
    <property type="evidence" value="ECO:0007669"/>
    <property type="project" value="UniProtKB-KW"/>
</dbReference>
<evidence type="ECO:0000256" key="1">
    <source>
        <dbReference type="ARBA" id="ARBA00001946"/>
    </source>
</evidence>
<protein>
    <submittedName>
        <fullName evidence="10">Diacylglycerol kinase (ATP)</fullName>
        <ecNumber evidence="10">2.7.1.107</ecNumber>
    </submittedName>
</protein>
<evidence type="ECO:0000256" key="7">
    <source>
        <dbReference type="ARBA" id="ARBA00023209"/>
    </source>
</evidence>
<evidence type="ECO:0000259" key="9">
    <source>
        <dbReference type="PROSITE" id="PS50146"/>
    </source>
</evidence>
<dbReference type="EC" id="2.7.1.107" evidence="10"/>
<keyword evidence="5 10" id="KW-0418">Kinase</keyword>
<dbReference type="SMART" id="SM00046">
    <property type="entry name" value="DAGKc"/>
    <property type="match status" value="1"/>
</dbReference>
<evidence type="ECO:0000256" key="6">
    <source>
        <dbReference type="ARBA" id="ARBA00022840"/>
    </source>
</evidence>
<dbReference type="Pfam" id="PF00781">
    <property type="entry name" value="DAGK_cat"/>
    <property type="match status" value="1"/>
</dbReference>
<dbReference type="GO" id="GO:0005886">
    <property type="term" value="C:plasma membrane"/>
    <property type="evidence" value="ECO:0007669"/>
    <property type="project" value="TreeGrafter"/>
</dbReference>
<dbReference type="SUPFAM" id="SSF111331">
    <property type="entry name" value="NAD kinase/diacylglycerol kinase-like"/>
    <property type="match status" value="1"/>
</dbReference>
<dbReference type="InterPro" id="IPR045540">
    <property type="entry name" value="YegS/DAGK_C"/>
</dbReference>
<evidence type="ECO:0000256" key="5">
    <source>
        <dbReference type="ARBA" id="ARBA00022777"/>
    </source>
</evidence>
<dbReference type="GO" id="GO:0004143">
    <property type="term" value="F:ATP-dependent diacylglycerol kinase activity"/>
    <property type="evidence" value="ECO:0007669"/>
    <property type="project" value="UniProtKB-EC"/>
</dbReference>
<feature type="domain" description="DAGKc" evidence="9">
    <location>
        <begin position="3"/>
        <end position="138"/>
    </location>
</feature>
<keyword evidence="11" id="KW-1185">Reference proteome</keyword>
<evidence type="ECO:0000313" key="10">
    <source>
        <dbReference type="EMBL" id="NYD72021.1"/>
    </source>
</evidence>
<dbReference type="PANTHER" id="PTHR12358:SF106">
    <property type="entry name" value="LIPID KINASE YEGS"/>
    <property type="match status" value="1"/>
</dbReference>
<keyword evidence="7" id="KW-0594">Phospholipid biosynthesis</keyword>
<comment type="caution">
    <text evidence="10">The sequence shown here is derived from an EMBL/GenBank/DDBJ whole genome shotgun (WGS) entry which is preliminary data.</text>
</comment>
<accession>A0A852ST99</accession>
<dbReference type="Proteomes" id="UP000549913">
    <property type="component" value="Unassembled WGS sequence"/>
</dbReference>
<keyword evidence="7" id="KW-0443">Lipid metabolism</keyword>
<organism evidence="10 11">
    <name type="scientific">Herbiconiux flava</name>
    <dbReference type="NCBI Taxonomy" id="881268"/>
    <lineage>
        <taxon>Bacteria</taxon>
        <taxon>Bacillati</taxon>
        <taxon>Actinomycetota</taxon>
        <taxon>Actinomycetes</taxon>
        <taxon>Micrococcales</taxon>
        <taxon>Microbacteriaceae</taxon>
        <taxon>Herbiconiux</taxon>
    </lineage>
</organism>
<dbReference type="PANTHER" id="PTHR12358">
    <property type="entry name" value="SPHINGOSINE KINASE"/>
    <property type="match status" value="1"/>
</dbReference>
<evidence type="ECO:0000256" key="3">
    <source>
        <dbReference type="ARBA" id="ARBA00022679"/>
    </source>
</evidence>
<name>A0A852ST99_9MICO</name>
<dbReference type="InterPro" id="IPR001206">
    <property type="entry name" value="Diacylglycerol_kinase_cat_dom"/>
</dbReference>